<feature type="compositionally biased region" description="Low complexity" evidence="8">
    <location>
        <begin position="211"/>
        <end position="221"/>
    </location>
</feature>
<keyword evidence="4" id="KW-0805">Transcription regulation</keyword>
<feature type="compositionally biased region" description="Low complexity" evidence="8">
    <location>
        <begin position="29"/>
        <end position="46"/>
    </location>
</feature>
<comment type="caution">
    <text evidence="10">The sequence shown here is derived from an EMBL/GenBank/DDBJ whole genome shotgun (WGS) entry which is preliminary data.</text>
</comment>
<dbReference type="InterPro" id="IPR036864">
    <property type="entry name" value="Zn2-C6_fun-type_DNA-bd_sf"/>
</dbReference>
<dbReference type="Gene3D" id="4.10.240.10">
    <property type="entry name" value="Zn(2)-C6 fungal-type DNA-binding domain"/>
    <property type="match status" value="1"/>
</dbReference>
<dbReference type="Pfam" id="PF00172">
    <property type="entry name" value="Zn_clus"/>
    <property type="match status" value="1"/>
</dbReference>
<evidence type="ECO:0000259" key="9">
    <source>
        <dbReference type="PROSITE" id="PS50048"/>
    </source>
</evidence>
<keyword evidence="2" id="KW-0479">Metal-binding</keyword>
<dbReference type="Proteomes" id="UP001304895">
    <property type="component" value="Unassembled WGS sequence"/>
</dbReference>
<evidence type="ECO:0000313" key="10">
    <source>
        <dbReference type="EMBL" id="KAK4135819.1"/>
    </source>
</evidence>
<evidence type="ECO:0000256" key="6">
    <source>
        <dbReference type="ARBA" id="ARBA00023163"/>
    </source>
</evidence>
<evidence type="ECO:0000313" key="11">
    <source>
        <dbReference type="Proteomes" id="UP001304895"/>
    </source>
</evidence>
<dbReference type="CDD" id="cd00067">
    <property type="entry name" value="GAL4"/>
    <property type="match status" value="1"/>
</dbReference>
<reference evidence="10" key="1">
    <citation type="journal article" date="2023" name="Mol. Phylogenet. Evol.">
        <title>Genome-scale phylogeny and comparative genomics of the fungal order Sordariales.</title>
        <authorList>
            <person name="Hensen N."/>
            <person name="Bonometti L."/>
            <person name="Westerberg I."/>
            <person name="Brannstrom I.O."/>
            <person name="Guillou S."/>
            <person name="Cros-Aarteil S."/>
            <person name="Calhoun S."/>
            <person name="Haridas S."/>
            <person name="Kuo A."/>
            <person name="Mondo S."/>
            <person name="Pangilinan J."/>
            <person name="Riley R."/>
            <person name="LaButti K."/>
            <person name="Andreopoulos B."/>
            <person name="Lipzen A."/>
            <person name="Chen C."/>
            <person name="Yan M."/>
            <person name="Daum C."/>
            <person name="Ng V."/>
            <person name="Clum A."/>
            <person name="Steindorff A."/>
            <person name="Ohm R.A."/>
            <person name="Martin F."/>
            <person name="Silar P."/>
            <person name="Natvig D.O."/>
            <person name="Lalanne C."/>
            <person name="Gautier V."/>
            <person name="Ament-Velasquez S.L."/>
            <person name="Kruys A."/>
            <person name="Hutchinson M.I."/>
            <person name="Powell A.J."/>
            <person name="Barry K."/>
            <person name="Miller A.N."/>
            <person name="Grigoriev I.V."/>
            <person name="Debuchy R."/>
            <person name="Gladieux P."/>
            <person name="Hiltunen Thoren M."/>
            <person name="Johannesson H."/>
        </authorList>
    </citation>
    <scope>NUCLEOTIDE SEQUENCE</scope>
    <source>
        <strain evidence="10">CBS 123565</strain>
    </source>
</reference>
<dbReference type="GO" id="GO:0006351">
    <property type="term" value="P:DNA-templated transcription"/>
    <property type="evidence" value="ECO:0007669"/>
    <property type="project" value="InterPro"/>
</dbReference>
<dbReference type="SUPFAM" id="SSF57701">
    <property type="entry name" value="Zn2/Cys6 DNA-binding domain"/>
    <property type="match status" value="1"/>
</dbReference>
<dbReference type="GO" id="GO:0005634">
    <property type="term" value="C:nucleus"/>
    <property type="evidence" value="ECO:0007669"/>
    <property type="project" value="UniProtKB-SubCell"/>
</dbReference>
<evidence type="ECO:0000256" key="8">
    <source>
        <dbReference type="SAM" id="MobiDB-lite"/>
    </source>
</evidence>
<dbReference type="GO" id="GO:0008270">
    <property type="term" value="F:zinc ion binding"/>
    <property type="evidence" value="ECO:0007669"/>
    <property type="project" value="InterPro"/>
</dbReference>
<feature type="compositionally biased region" description="Low complexity" evidence="8">
    <location>
        <begin position="53"/>
        <end position="62"/>
    </location>
</feature>
<keyword evidence="6" id="KW-0804">Transcription</keyword>
<protein>
    <recommendedName>
        <fullName evidence="9">Zn(2)-C6 fungal-type domain-containing protein</fullName>
    </recommendedName>
</protein>
<keyword evidence="11" id="KW-1185">Reference proteome</keyword>
<dbReference type="PROSITE" id="PS00463">
    <property type="entry name" value="ZN2_CY6_FUNGAL_1"/>
    <property type="match status" value="1"/>
</dbReference>
<feature type="compositionally biased region" description="Polar residues" evidence="8">
    <location>
        <begin position="222"/>
        <end position="262"/>
    </location>
</feature>
<dbReference type="EMBL" id="MU853405">
    <property type="protein sequence ID" value="KAK4135819.1"/>
    <property type="molecule type" value="Genomic_DNA"/>
</dbReference>
<keyword evidence="7" id="KW-0539">Nucleus</keyword>
<feature type="region of interest" description="Disordered" evidence="8">
    <location>
        <begin position="1"/>
        <end position="70"/>
    </location>
</feature>
<dbReference type="AlphaFoldDB" id="A0AAN6ZFQ3"/>
<keyword evidence="3" id="KW-0862">Zinc</keyword>
<feature type="domain" description="Zn(2)-C6 fungal-type" evidence="9">
    <location>
        <begin position="77"/>
        <end position="107"/>
    </location>
</feature>
<accession>A0AAN6ZFQ3</accession>
<evidence type="ECO:0000256" key="1">
    <source>
        <dbReference type="ARBA" id="ARBA00004123"/>
    </source>
</evidence>
<evidence type="ECO:0000256" key="3">
    <source>
        <dbReference type="ARBA" id="ARBA00022833"/>
    </source>
</evidence>
<dbReference type="SMART" id="SM00066">
    <property type="entry name" value="GAL4"/>
    <property type="match status" value="1"/>
</dbReference>
<name>A0AAN6ZFQ3_9PEZI</name>
<dbReference type="PANTHER" id="PTHR31313">
    <property type="entry name" value="TY1 ENHANCER ACTIVATOR"/>
    <property type="match status" value="1"/>
</dbReference>
<keyword evidence="5" id="KW-0238">DNA-binding</keyword>
<dbReference type="InterPro" id="IPR001138">
    <property type="entry name" value="Zn2Cys6_DnaBD"/>
</dbReference>
<dbReference type="SMART" id="SM00906">
    <property type="entry name" value="Fungal_trans"/>
    <property type="match status" value="1"/>
</dbReference>
<feature type="compositionally biased region" description="Pro residues" evidence="8">
    <location>
        <begin position="16"/>
        <end position="28"/>
    </location>
</feature>
<evidence type="ECO:0000256" key="7">
    <source>
        <dbReference type="ARBA" id="ARBA00023242"/>
    </source>
</evidence>
<evidence type="ECO:0000256" key="4">
    <source>
        <dbReference type="ARBA" id="ARBA00023015"/>
    </source>
</evidence>
<comment type="subcellular location">
    <subcellularLocation>
        <location evidence="1">Nucleus</location>
    </subcellularLocation>
</comment>
<organism evidence="10 11">
    <name type="scientific">Trichocladium antarcticum</name>
    <dbReference type="NCBI Taxonomy" id="1450529"/>
    <lineage>
        <taxon>Eukaryota</taxon>
        <taxon>Fungi</taxon>
        <taxon>Dikarya</taxon>
        <taxon>Ascomycota</taxon>
        <taxon>Pezizomycotina</taxon>
        <taxon>Sordariomycetes</taxon>
        <taxon>Sordariomycetidae</taxon>
        <taxon>Sordariales</taxon>
        <taxon>Chaetomiaceae</taxon>
        <taxon>Trichocladium</taxon>
    </lineage>
</organism>
<gene>
    <name evidence="10" type="ORF">BT67DRAFT_376980</name>
</gene>
<dbReference type="CDD" id="cd12148">
    <property type="entry name" value="fungal_TF_MHR"/>
    <property type="match status" value="1"/>
</dbReference>
<dbReference type="GO" id="GO:0003677">
    <property type="term" value="F:DNA binding"/>
    <property type="evidence" value="ECO:0007669"/>
    <property type="project" value="UniProtKB-KW"/>
</dbReference>
<evidence type="ECO:0000256" key="2">
    <source>
        <dbReference type="ARBA" id="ARBA00022723"/>
    </source>
</evidence>
<dbReference type="InterPro" id="IPR051615">
    <property type="entry name" value="Transcr_Regulatory_Elem"/>
</dbReference>
<feature type="region of interest" description="Disordered" evidence="8">
    <location>
        <begin position="176"/>
        <end position="262"/>
    </location>
</feature>
<dbReference type="Pfam" id="PF04082">
    <property type="entry name" value="Fungal_trans"/>
    <property type="match status" value="1"/>
</dbReference>
<dbReference type="PANTHER" id="PTHR31313:SF4">
    <property type="entry name" value="CONIDIAL DEVELOPMENT PROTEIN FLUFFY"/>
    <property type="match status" value="1"/>
</dbReference>
<evidence type="ECO:0000256" key="5">
    <source>
        <dbReference type="ARBA" id="ARBA00023125"/>
    </source>
</evidence>
<dbReference type="GO" id="GO:0000981">
    <property type="term" value="F:DNA-binding transcription factor activity, RNA polymerase II-specific"/>
    <property type="evidence" value="ECO:0007669"/>
    <property type="project" value="InterPro"/>
</dbReference>
<dbReference type="PROSITE" id="PS50048">
    <property type="entry name" value="ZN2_CY6_FUNGAL_2"/>
    <property type="match status" value="1"/>
</dbReference>
<dbReference type="InterPro" id="IPR007219">
    <property type="entry name" value="XnlR_reg_dom"/>
</dbReference>
<sequence>MDQLEDDTPNGKPNLRPSPLPPPPPTAPAPAAHPAAAFGPNHPAAASGLSIPSSSATVTHSASSKRKRGLGIVTPNACTECRKKRAKCDGESPCGRCKTQKDIECVYQVPVRQSKENLRSELEELRRQQRHNKDVLGALVRPGLWEEVLGHLRNGQSVESISEWLKGVHPSTGDTLPSISRLVGSGSGASPLGIPSHGPGPSANYTPVLPGPNGASPASGPQQHNSRQVSDQQSPWAPQFSGQSHESSSHPGSTNWNPDNIRSQQSRVGSWIDSIADSEFDISRGAEQVLLTHLQVPANTWTTVTQDSGLVEHLLSLYFCWEYPTFASLNKEHFLKDFAKGQARFCSSMLVNALLALGCRFSTKPNTRANPNDHHTSGDHFFKECQRLYYQEDNHHKLTTIQALGIMSIREASCGRDSESWWYAGQSIRLAIEMGLHRIQDHGRDDDESAVQAATFWGAFALDHAWSLATGSLPQSSCFPRLPPKPAIIDNVDASVWVPYTDDGMEIAASIFPGAPLQRSCEQPSNVRSVYKCFCELSELVHQALYILHSPGRPLTSRDLLNIYTQFLNWYDKIPEVLRLGHNFTPAVLFAHMYYHFAILLLFRPLIKLRIIASSISPRDVCSQAADAISGLLRSYAQLYTLRRTPSFVPYFVLTSSIVHLAIAATYTEPSSDLSESVRKQPKLPPHVTEALRRGISDLTEMTPCHHFAQQALNILRYLAKKWNIHVEIKTPVGEVLPPQGEVTLPGQNVQPATSRLNFFAPNLLESDFNCAWGDDTAAGADGDVTTGTRLTDPMQASDAMESPMFWPFTMQARATLPTREELEKAGFELIQ</sequence>
<proteinExistence type="predicted"/>
<reference evidence="10" key="2">
    <citation type="submission" date="2023-05" db="EMBL/GenBank/DDBJ databases">
        <authorList>
            <consortium name="Lawrence Berkeley National Laboratory"/>
            <person name="Steindorff A."/>
            <person name="Hensen N."/>
            <person name="Bonometti L."/>
            <person name="Westerberg I."/>
            <person name="Brannstrom I.O."/>
            <person name="Guillou S."/>
            <person name="Cros-Aarteil S."/>
            <person name="Calhoun S."/>
            <person name="Haridas S."/>
            <person name="Kuo A."/>
            <person name="Mondo S."/>
            <person name="Pangilinan J."/>
            <person name="Riley R."/>
            <person name="Labutti K."/>
            <person name="Andreopoulos B."/>
            <person name="Lipzen A."/>
            <person name="Chen C."/>
            <person name="Yanf M."/>
            <person name="Daum C."/>
            <person name="Ng V."/>
            <person name="Clum A."/>
            <person name="Ohm R."/>
            <person name="Martin F."/>
            <person name="Silar P."/>
            <person name="Natvig D."/>
            <person name="Lalanne C."/>
            <person name="Gautier V."/>
            <person name="Ament-Velasquez S.L."/>
            <person name="Kruys A."/>
            <person name="Hutchinson M.I."/>
            <person name="Powell A.J."/>
            <person name="Barry K."/>
            <person name="Miller A.N."/>
            <person name="Grigoriev I.V."/>
            <person name="Debuchy R."/>
            <person name="Gladieux P."/>
            <person name="Thoren M.H."/>
            <person name="Johannesson H."/>
        </authorList>
    </citation>
    <scope>NUCLEOTIDE SEQUENCE</scope>
    <source>
        <strain evidence="10">CBS 123565</strain>
    </source>
</reference>